<evidence type="ECO:0000313" key="2">
    <source>
        <dbReference type="Proteomes" id="UP001497482"/>
    </source>
</evidence>
<sequence length="119" mass="12921">MVMNTELCCCCSGCDKLSVEQLCVTPALSDWSASLAMTLLSLCPRRRNRVTHNDQFELPRKRAYAWRSALLPAALQEEACGNDLLLCALAIIALTINSRLAFPCGSEGGVVIERGGLPH</sequence>
<organism evidence="1 2">
    <name type="scientific">Knipowitschia caucasica</name>
    <name type="common">Caucasian dwarf goby</name>
    <name type="synonym">Pomatoschistus caucasicus</name>
    <dbReference type="NCBI Taxonomy" id="637954"/>
    <lineage>
        <taxon>Eukaryota</taxon>
        <taxon>Metazoa</taxon>
        <taxon>Chordata</taxon>
        <taxon>Craniata</taxon>
        <taxon>Vertebrata</taxon>
        <taxon>Euteleostomi</taxon>
        <taxon>Actinopterygii</taxon>
        <taxon>Neopterygii</taxon>
        <taxon>Teleostei</taxon>
        <taxon>Neoteleostei</taxon>
        <taxon>Acanthomorphata</taxon>
        <taxon>Gobiaria</taxon>
        <taxon>Gobiiformes</taxon>
        <taxon>Gobioidei</taxon>
        <taxon>Gobiidae</taxon>
        <taxon>Gobiinae</taxon>
        <taxon>Knipowitschia</taxon>
    </lineage>
</organism>
<reference evidence="1 2" key="1">
    <citation type="submission" date="2024-04" db="EMBL/GenBank/DDBJ databases">
        <authorList>
            <person name="Waldvogel A.-M."/>
            <person name="Schoenle A."/>
        </authorList>
    </citation>
    <scope>NUCLEOTIDE SEQUENCE [LARGE SCALE GENOMIC DNA]</scope>
</reference>
<gene>
    <name evidence="1" type="ORF">KC01_LOCUS29279</name>
</gene>
<dbReference type="EMBL" id="OZ035825">
    <property type="protein sequence ID" value="CAL1601282.1"/>
    <property type="molecule type" value="Genomic_DNA"/>
</dbReference>
<evidence type="ECO:0000313" key="1">
    <source>
        <dbReference type="EMBL" id="CAL1601282.1"/>
    </source>
</evidence>
<dbReference type="Proteomes" id="UP001497482">
    <property type="component" value="Chromosome 3"/>
</dbReference>
<protein>
    <submittedName>
        <fullName evidence="1">Uncharacterized protein</fullName>
    </submittedName>
</protein>
<proteinExistence type="predicted"/>
<dbReference type="AlphaFoldDB" id="A0AAV2LM18"/>
<accession>A0AAV2LM18</accession>
<name>A0AAV2LM18_KNICA</name>
<keyword evidence="2" id="KW-1185">Reference proteome</keyword>